<dbReference type="EMBL" id="BMXF01000007">
    <property type="protein sequence ID" value="GHB86499.1"/>
    <property type="molecule type" value="Genomic_DNA"/>
</dbReference>
<keyword evidence="2" id="KW-1185">Reference proteome</keyword>
<evidence type="ECO:0000313" key="2">
    <source>
        <dbReference type="Proteomes" id="UP000598271"/>
    </source>
</evidence>
<dbReference type="AlphaFoldDB" id="A0A8J3GC50"/>
<protein>
    <submittedName>
        <fullName evidence="1">Uncharacterized protein</fullName>
    </submittedName>
</protein>
<proteinExistence type="predicted"/>
<evidence type="ECO:0000313" key="1">
    <source>
        <dbReference type="EMBL" id="GHB86499.1"/>
    </source>
</evidence>
<dbReference type="Proteomes" id="UP000598271">
    <property type="component" value="Unassembled WGS sequence"/>
</dbReference>
<organism evidence="1 2">
    <name type="scientific">Persicitalea jodogahamensis</name>
    <dbReference type="NCBI Taxonomy" id="402147"/>
    <lineage>
        <taxon>Bacteria</taxon>
        <taxon>Pseudomonadati</taxon>
        <taxon>Bacteroidota</taxon>
        <taxon>Cytophagia</taxon>
        <taxon>Cytophagales</taxon>
        <taxon>Spirosomataceae</taxon>
        <taxon>Persicitalea</taxon>
    </lineage>
</organism>
<comment type="caution">
    <text evidence="1">The sequence shown here is derived from an EMBL/GenBank/DDBJ whole genome shotgun (WGS) entry which is preliminary data.</text>
</comment>
<gene>
    <name evidence="1" type="ORF">GCM10007390_47580</name>
</gene>
<reference evidence="1 2" key="1">
    <citation type="journal article" date="2014" name="Int. J. Syst. Evol. Microbiol.">
        <title>Complete genome sequence of Corynebacterium casei LMG S-19264T (=DSM 44701T), isolated from a smear-ripened cheese.</title>
        <authorList>
            <consortium name="US DOE Joint Genome Institute (JGI-PGF)"/>
            <person name="Walter F."/>
            <person name="Albersmeier A."/>
            <person name="Kalinowski J."/>
            <person name="Ruckert C."/>
        </authorList>
    </citation>
    <scope>NUCLEOTIDE SEQUENCE [LARGE SCALE GENOMIC DNA]</scope>
    <source>
        <strain evidence="1 2">KCTC 12866</strain>
    </source>
</reference>
<accession>A0A8J3GC50</accession>
<name>A0A8J3GC50_9BACT</name>
<sequence>MIAAYGGYDKGGNTSIIFDDHDSYKWSGGSECETDSWGYFTATGQEISYIKRDRDLGQTFLFSGKTPKTLTAITVSTGYGSNVVRPNTYQKPVSIQLYEVAGEPILNDNGSDPTTEAFHGFPHNRPGGEIAPLRDDYFTGETYTPLAVFSGAVFPGKTSFGFVDETVPVPPGHPSLKGRLLRFELPADKPVVLRPGKRYAFLIMLDKRGAECGFTLANNFIGNYAGGHGIRRDGNGVFPPAAADPTKPFDHPANARAYESAHFPADFRQRIAIPPGTNGYPDVCAWRDLTFYVEAN</sequence>